<dbReference type="GO" id="GO:0000127">
    <property type="term" value="C:transcription factor TFIIIC complex"/>
    <property type="evidence" value="ECO:0007669"/>
    <property type="project" value="TreeGrafter"/>
</dbReference>
<dbReference type="InterPro" id="IPR019734">
    <property type="entry name" value="TPR_rpt"/>
</dbReference>
<dbReference type="Pfam" id="PF13181">
    <property type="entry name" value="TPR_8"/>
    <property type="match status" value="2"/>
</dbReference>
<gene>
    <name evidence="3" type="primary">LOC112694554</name>
</gene>
<dbReference type="RefSeq" id="XP_025425845.1">
    <property type="nucleotide sequence ID" value="XM_025570060.1"/>
</dbReference>
<keyword evidence="1" id="KW-0802">TPR repeat</keyword>
<dbReference type="InterPro" id="IPR011990">
    <property type="entry name" value="TPR-like_helical_dom_sf"/>
</dbReference>
<reference evidence="3" key="1">
    <citation type="submission" date="2025-08" db="UniProtKB">
        <authorList>
            <consortium name="RefSeq"/>
        </authorList>
    </citation>
    <scope>IDENTIFICATION</scope>
    <source>
        <tissue evidence="3">Whole body</tissue>
    </source>
</reference>
<evidence type="ECO:0000256" key="1">
    <source>
        <dbReference type="PROSITE-ProRule" id="PRU00339"/>
    </source>
</evidence>
<dbReference type="PROSITE" id="PS50005">
    <property type="entry name" value="TPR"/>
    <property type="match status" value="2"/>
</dbReference>
<dbReference type="AlphaFoldDB" id="A0A8B8GS19"/>
<proteinExistence type="predicted"/>
<accession>A0A8B8GS19</accession>
<dbReference type="Proteomes" id="UP000694846">
    <property type="component" value="Unplaced"/>
</dbReference>
<dbReference type="GO" id="GO:0006383">
    <property type="term" value="P:transcription by RNA polymerase III"/>
    <property type="evidence" value="ECO:0007669"/>
    <property type="project" value="InterPro"/>
</dbReference>
<dbReference type="SMART" id="SM00028">
    <property type="entry name" value="TPR"/>
    <property type="match status" value="5"/>
</dbReference>
<feature type="repeat" description="TPR" evidence="1">
    <location>
        <begin position="767"/>
        <end position="800"/>
    </location>
</feature>
<dbReference type="InterPro" id="IPR039340">
    <property type="entry name" value="Tfc4/TFIIIC-102/Sfc4"/>
</dbReference>
<dbReference type="PANTHER" id="PTHR23082:SF0">
    <property type="entry name" value="GENERAL TRANSCRIPTION FACTOR 3C POLYPEPTIDE 3"/>
    <property type="match status" value="1"/>
</dbReference>
<feature type="repeat" description="TPR" evidence="1">
    <location>
        <begin position="431"/>
        <end position="464"/>
    </location>
</feature>
<dbReference type="OrthoDB" id="151490at2759"/>
<dbReference type="GeneID" id="112694554"/>
<evidence type="ECO:0000313" key="2">
    <source>
        <dbReference type="Proteomes" id="UP000694846"/>
    </source>
</evidence>
<keyword evidence="2" id="KW-1185">Reference proteome</keyword>
<sequence>MAENMLNIEDMEIVLDESTPDVITDEINCADMHEDDMFELLTVQDIETPTIETTIEVPTDTSENEELAIVYNLEGNALQSYETHQNPSTAPIMNESTAQTKKTLVEDNNDETIHEGPRSRQMGKIPLALRGLIGQAKMFMLKRNYNMAIKICVNILKECPNASEPFFTLSDIYEQMGDIKKSLETAVIGNSLSSVTSEDWVLLGETCESNNMLPLTGFCLTKAIQKDKRNLDLHIKRASILEKLGTAKSAMYEYDRLLRKLRPDQKDSITTLSKLLIDNFVKNNNYDRASSIFMHVFNLYPNDINPKDFVTCLDYLIKPKNYKKCLELLVEYYNLEFVADVNNDSSITDIVECVVPIAMPMLIRVKVIEILVQLEAFSILPPIYEPILNMTEVNSYHLTIAHALYDSNQHKHAILFLEKLINSNNEVFDQHSLKIKYSDCLKTLGHLEEAVDSYNKLLEFDPHQLTVTFDLYMSLKKLNRIDKSLEVLFQNDIENLDCRLLYEYILVTFDKNDMYEHCLKAANLMFSRHCLPVNSLREIKSMLAIQNVENRHDTLLTMKKKLYGYQHKSILTVNPLPSGEEEWNVMNTICLKCIEKNDYYEGLKMLLSAMNSTVLAPYNHQIVLNAIKFAYKVRAYKLGFMLSRYLLFKYPQAPQISNIFCFLLKKCAAKKQAKFIFRLAAKYPDNIALNLLDTNVFNDTNNYQLIFSRYTELLNKLEDKSMLFFMLGVIVLRLCTFKVGTDRHSLALQGIGFLMKYKEHRGVQHRQECYYNIARAYHQIGMAAKALYYYKLVLDTKPYNEDNCLRNAAAYNLHLIYMESGNLEVALMYICHVQV</sequence>
<evidence type="ECO:0000313" key="3">
    <source>
        <dbReference type="RefSeq" id="XP_025425845.1"/>
    </source>
</evidence>
<dbReference type="SUPFAM" id="SSF48452">
    <property type="entry name" value="TPR-like"/>
    <property type="match status" value="2"/>
</dbReference>
<name>A0A8B8GS19_9HEMI</name>
<protein>
    <submittedName>
        <fullName evidence="3">General transcription factor 3C polypeptide 3</fullName>
    </submittedName>
</protein>
<dbReference type="Gene3D" id="1.25.40.10">
    <property type="entry name" value="Tetratricopeptide repeat domain"/>
    <property type="match status" value="3"/>
</dbReference>
<dbReference type="PANTHER" id="PTHR23082">
    <property type="entry name" value="TRANSCRIPTION INITIATION FACTOR IIIC TFIIIC , POLYPEPTIDE 3-RELATED"/>
    <property type="match status" value="1"/>
</dbReference>
<organism evidence="2 3">
    <name type="scientific">Sipha flava</name>
    <name type="common">yellow sugarcane aphid</name>
    <dbReference type="NCBI Taxonomy" id="143950"/>
    <lineage>
        <taxon>Eukaryota</taxon>
        <taxon>Metazoa</taxon>
        <taxon>Ecdysozoa</taxon>
        <taxon>Arthropoda</taxon>
        <taxon>Hexapoda</taxon>
        <taxon>Insecta</taxon>
        <taxon>Pterygota</taxon>
        <taxon>Neoptera</taxon>
        <taxon>Paraneoptera</taxon>
        <taxon>Hemiptera</taxon>
        <taxon>Sternorrhyncha</taxon>
        <taxon>Aphidomorpha</taxon>
        <taxon>Aphidoidea</taxon>
        <taxon>Aphididae</taxon>
        <taxon>Sipha</taxon>
    </lineage>
</organism>